<dbReference type="Proteomes" id="UP000191931">
    <property type="component" value="Unassembled WGS sequence"/>
</dbReference>
<keyword evidence="2" id="KW-1185">Reference proteome</keyword>
<name>A0A1W1H7H5_9BACT</name>
<dbReference type="EMBL" id="FWEV01000037">
    <property type="protein sequence ID" value="SLM28386.1"/>
    <property type="molecule type" value="Genomic_DNA"/>
</dbReference>
<sequence length="634" mass="73155">MENNPIDSFFHIQEYIVNPFGTSRVDSPFQEHTDLKSLFSEQFMRLKSLVREIASDPNHQSTGVVLAGNPGSGKTHLIMRLAREMIAANRILFIRQPNNPESILYHIYSRMLESLVERVPGTSYTQIQYLLARSFSNIIINVIKQLKNPSENMKSMEALLSQSHLNIYRGLGGDDTETRRKNWKFIEKRTLEWWGDTHGFGGQGSSIVKALIKYCSYSDIGRREMIRKWLAGHELSETELKSTGLENRGESTGFEAFAIEAIRVLGKLSIEDEPLIVVFDQLEGLKYNEELLISFGEAVKELFTHIPNTLMIFNLFPERWEAYSAVFNPSVVERIGQNTVFLNTPSKNEMKEILACRAREASIDISSLFTEEEMDKISNGESIRKVLNNASDYFRFKKDKIPLPQPLSSFKDQILMEIRHIKEEISWLKKHLNLSVPAFQETGNTEKIKKILESYRKYEASEYEKHSIINDADDAGKLQVMLRAMGRGTQLKAGPMKKGRKAVPENIMVRTSSRKTTVTGFLHIKGNSFTSRLKNFNDLAENHPESWFQLFRDERQEKITSKVAMQEILRLNNHEKGSFIIMERENRILFESLYRLVTDIQNRDVDMDIEDAIKVIKKLYSDYWLIRLLDAGQK</sequence>
<dbReference type="Gene3D" id="3.40.50.300">
    <property type="entry name" value="P-loop containing nucleotide triphosphate hydrolases"/>
    <property type="match status" value="1"/>
</dbReference>
<dbReference type="STRING" id="1246637.MTBBW1_1310084"/>
<evidence type="ECO:0000313" key="1">
    <source>
        <dbReference type="EMBL" id="SLM28386.1"/>
    </source>
</evidence>
<dbReference type="SUPFAM" id="SSF52540">
    <property type="entry name" value="P-loop containing nucleoside triphosphate hydrolases"/>
    <property type="match status" value="2"/>
</dbReference>
<gene>
    <name evidence="1" type="ORF">MTBBW1_1310084</name>
</gene>
<accession>A0A1W1H7H5</accession>
<dbReference type="AlphaFoldDB" id="A0A1W1H7H5"/>
<protein>
    <submittedName>
        <fullName evidence="1">Uncharacterized protein</fullName>
    </submittedName>
</protein>
<proteinExistence type="predicted"/>
<organism evidence="1 2">
    <name type="scientific">Desulfamplus magnetovallimortis</name>
    <dbReference type="NCBI Taxonomy" id="1246637"/>
    <lineage>
        <taxon>Bacteria</taxon>
        <taxon>Pseudomonadati</taxon>
        <taxon>Thermodesulfobacteriota</taxon>
        <taxon>Desulfobacteria</taxon>
        <taxon>Desulfobacterales</taxon>
        <taxon>Desulfobacteraceae</taxon>
        <taxon>Desulfamplus</taxon>
    </lineage>
</organism>
<reference evidence="1 2" key="1">
    <citation type="submission" date="2017-03" db="EMBL/GenBank/DDBJ databases">
        <authorList>
            <person name="Afonso C.L."/>
            <person name="Miller P.J."/>
            <person name="Scott M.A."/>
            <person name="Spackman E."/>
            <person name="Goraichik I."/>
            <person name="Dimitrov K.M."/>
            <person name="Suarez D.L."/>
            <person name="Swayne D.E."/>
        </authorList>
    </citation>
    <scope>NUCLEOTIDE SEQUENCE [LARGE SCALE GENOMIC DNA]</scope>
    <source>
        <strain evidence="1">PRJEB14757</strain>
    </source>
</reference>
<dbReference type="InterPro" id="IPR027417">
    <property type="entry name" value="P-loop_NTPase"/>
</dbReference>
<evidence type="ECO:0000313" key="2">
    <source>
        <dbReference type="Proteomes" id="UP000191931"/>
    </source>
</evidence>